<proteinExistence type="predicted"/>
<dbReference type="PANTHER" id="PTHR47074">
    <property type="entry name" value="BNAC02G40300D PROTEIN"/>
    <property type="match status" value="1"/>
</dbReference>
<dbReference type="Pfam" id="PF13456">
    <property type="entry name" value="RVT_3"/>
    <property type="match status" value="1"/>
</dbReference>
<evidence type="ECO:0000259" key="2">
    <source>
        <dbReference type="Pfam" id="PF13456"/>
    </source>
</evidence>
<feature type="compositionally biased region" description="Polar residues" evidence="1">
    <location>
        <begin position="244"/>
        <end position="253"/>
    </location>
</feature>
<dbReference type="AlphaFoldDB" id="A0AAD8T3Y8"/>
<gene>
    <name evidence="3" type="ORF">QYE76_057083</name>
</gene>
<dbReference type="InterPro" id="IPR002156">
    <property type="entry name" value="RNaseH_domain"/>
</dbReference>
<sequence>MINWTEAVVALRDSYDQDNGRGKGILTIQDTITEESRRNYGKKTDGNIGADIKKPPNGRSNGKGNGRSNGKPSSSRKPGPSWEITMEMTMKRMMQDFKREIMEELPERCAKDVVKLLNKSGVRYKAFAETLSDQYCYDEGCGSYLNGAAERKEFVYDKMSDTHSVSLPKEDVDKVSKEDHKEADYITPARTKCDFIGDGTPDNPWQLPAAMNDASSSEVPSNIFEPALQKMNKEDEHKGAASEGSKSINSATGKNDDVNGKRKRKLPLKLQYPYIIENRTKRQPRKKPTPAIATLSSNDVEILRDSTALTAEHIAAAEIFVQLCSKTEENGKKCVYKNDNGVTLISQRLKVVLDHKWCTDDVIDAYIGDLSLRVADDRSESLVHRFWGCPHSSHVWSTLRARTGLDLVSPPSDLHSHSELQGWLLDWFGKLKEKELGVAMLAIYRLWLARNDARDAPMIEDPEVTAKRVLFLWDEWQSIKDAPNCRVVPRVEHWEPPEPAWCKVNTDGSFSSGDGSGGGGVVLRDHHGDFIVGACRFFPAVSDPEGAELRACRLALSVAKDAGARKLTLESDCQCVVSKLGSLELDRSVHGPMVEEIKFLLSEFEEAKVRFVHRSANRVADSLSKEGCRNKVCNTWMGVPPEFIVNLLDIDCAG</sequence>
<dbReference type="SUPFAM" id="SSF53098">
    <property type="entry name" value="Ribonuclease H-like"/>
    <property type="match status" value="1"/>
</dbReference>
<dbReference type="InterPro" id="IPR044730">
    <property type="entry name" value="RNase_H-like_dom_plant"/>
</dbReference>
<organism evidence="3 4">
    <name type="scientific">Lolium multiflorum</name>
    <name type="common">Italian ryegrass</name>
    <name type="synonym">Lolium perenne subsp. multiflorum</name>
    <dbReference type="NCBI Taxonomy" id="4521"/>
    <lineage>
        <taxon>Eukaryota</taxon>
        <taxon>Viridiplantae</taxon>
        <taxon>Streptophyta</taxon>
        <taxon>Embryophyta</taxon>
        <taxon>Tracheophyta</taxon>
        <taxon>Spermatophyta</taxon>
        <taxon>Magnoliopsida</taxon>
        <taxon>Liliopsida</taxon>
        <taxon>Poales</taxon>
        <taxon>Poaceae</taxon>
        <taxon>BOP clade</taxon>
        <taxon>Pooideae</taxon>
        <taxon>Poodae</taxon>
        <taxon>Poeae</taxon>
        <taxon>Poeae Chloroplast Group 2 (Poeae type)</taxon>
        <taxon>Loliodinae</taxon>
        <taxon>Loliinae</taxon>
        <taxon>Lolium</taxon>
    </lineage>
</organism>
<dbReference type="PANTHER" id="PTHR47074:SF73">
    <property type="entry name" value="OS04G0448401 PROTEIN"/>
    <property type="match status" value="1"/>
</dbReference>
<evidence type="ECO:0000256" key="1">
    <source>
        <dbReference type="SAM" id="MobiDB-lite"/>
    </source>
</evidence>
<keyword evidence="4" id="KW-1185">Reference proteome</keyword>
<dbReference type="CDD" id="cd06222">
    <property type="entry name" value="RNase_H_like"/>
    <property type="match status" value="1"/>
</dbReference>
<dbReference type="InterPro" id="IPR036397">
    <property type="entry name" value="RNaseH_sf"/>
</dbReference>
<feature type="region of interest" description="Disordered" evidence="1">
    <location>
        <begin position="233"/>
        <end position="263"/>
    </location>
</feature>
<dbReference type="GO" id="GO:0004523">
    <property type="term" value="F:RNA-DNA hybrid ribonuclease activity"/>
    <property type="evidence" value="ECO:0007669"/>
    <property type="project" value="InterPro"/>
</dbReference>
<feature type="domain" description="RNase H type-1" evidence="2">
    <location>
        <begin position="505"/>
        <end position="626"/>
    </location>
</feature>
<dbReference type="InterPro" id="IPR012337">
    <property type="entry name" value="RNaseH-like_sf"/>
</dbReference>
<comment type="caution">
    <text evidence="3">The sequence shown here is derived from an EMBL/GenBank/DDBJ whole genome shotgun (WGS) entry which is preliminary data.</text>
</comment>
<dbReference type="GO" id="GO:0003676">
    <property type="term" value="F:nucleic acid binding"/>
    <property type="evidence" value="ECO:0007669"/>
    <property type="project" value="InterPro"/>
</dbReference>
<dbReference type="EMBL" id="JAUUTY010000003">
    <property type="protein sequence ID" value="KAK1668924.1"/>
    <property type="molecule type" value="Genomic_DNA"/>
</dbReference>
<feature type="region of interest" description="Disordered" evidence="1">
    <location>
        <begin position="37"/>
        <end position="83"/>
    </location>
</feature>
<evidence type="ECO:0000313" key="4">
    <source>
        <dbReference type="Proteomes" id="UP001231189"/>
    </source>
</evidence>
<name>A0AAD8T3Y8_LOLMU</name>
<protein>
    <recommendedName>
        <fullName evidence="2">RNase H type-1 domain-containing protein</fullName>
    </recommendedName>
</protein>
<dbReference type="Proteomes" id="UP001231189">
    <property type="component" value="Unassembled WGS sequence"/>
</dbReference>
<feature type="compositionally biased region" description="Low complexity" evidence="1">
    <location>
        <begin position="68"/>
        <end position="81"/>
    </location>
</feature>
<dbReference type="Gene3D" id="3.30.420.10">
    <property type="entry name" value="Ribonuclease H-like superfamily/Ribonuclease H"/>
    <property type="match status" value="1"/>
</dbReference>
<reference evidence="3" key="1">
    <citation type="submission" date="2023-07" db="EMBL/GenBank/DDBJ databases">
        <title>A chromosome-level genome assembly of Lolium multiflorum.</title>
        <authorList>
            <person name="Chen Y."/>
            <person name="Copetti D."/>
            <person name="Kolliker R."/>
            <person name="Studer B."/>
        </authorList>
    </citation>
    <scope>NUCLEOTIDE SEQUENCE</scope>
    <source>
        <strain evidence="3">02402/16</strain>
        <tissue evidence="3">Leaf</tissue>
    </source>
</reference>
<accession>A0AAD8T3Y8</accession>
<dbReference type="InterPro" id="IPR052929">
    <property type="entry name" value="RNase_H-like_EbsB-rel"/>
</dbReference>
<evidence type="ECO:0000313" key="3">
    <source>
        <dbReference type="EMBL" id="KAK1668924.1"/>
    </source>
</evidence>